<keyword evidence="4 6" id="KW-1133">Transmembrane helix</keyword>
<keyword evidence="5 6" id="KW-0472">Membrane</keyword>
<feature type="transmembrane region" description="Helical" evidence="6">
    <location>
        <begin position="42"/>
        <end position="62"/>
    </location>
</feature>
<evidence type="ECO:0000313" key="7">
    <source>
        <dbReference type="EMBL" id="GAP04492.1"/>
    </source>
</evidence>
<evidence type="ECO:0000256" key="5">
    <source>
        <dbReference type="ARBA" id="ARBA00023136"/>
    </source>
</evidence>
<dbReference type="PANTHER" id="PTHR23513:SF6">
    <property type="entry name" value="MAJOR FACILITATOR SUPERFAMILY ASSOCIATED DOMAIN-CONTAINING PROTEIN"/>
    <property type="match status" value="1"/>
</dbReference>
<feature type="transmembrane region" description="Helical" evidence="6">
    <location>
        <begin position="134"/>
        <end position="154"/>
    </location>
</feature>
<dbReference type="SUPFAM" id="SSF103473">
    <property type="entry name" value="MFS general substrate transporter"/>
    <property type="match status" value="1"/>
</dbReference>
<sequence>MAKNTKMPSFWVSLVSIATVLPGITSIFLGRISGGIRNKTKWVILLTLTQSLFFVLLAILFFTTDQYIAVAILVNLLSDIIGIVISLMKMPIIQNKVSGENQQQAMGMYQSISLIIEPVGQAIGVSYIMATHNYVVGSIINAITFLISAFILFIHRKYLTYEEKNVEDGDNHKIKIRAVLNLFSDITEVPIFNILLSIILVNALGTSIDGILNLYILDNPTVSPFSFGTTILLINITFVLGSILGSITVNDILKKASIKTLITLAASIIFLLYVVLLLNLNVLLILIAAFSITYITGKVNPKLYALLMKNSDSKSLSIILGVLNSVLTVAAPLGSVILVGGYPIFGKLPILLLSMVVSIAVVILIQKSTGPRLKK</sequence>
<keyword evidence="3 6" id="KW-0812">Transmembrane</keyword>
<dbReference type="STRING" id="709323.GCA_001047135_01045"/>
<keyword evidence="2" id="KW-1003">Cell membrane</keyword>
<dbReference type="InterPro" id="IPR011701">
    <property type="entry name" value="MFS"/>
</dbReference>
<feature type="transmembrane region" description="Helical" evidence="6">
    <location>
        <begin position="109"/>
        <end position="128"/>
    </location>
</feature>
<dbReference type="GO" id="GO:0005886">
    <property type="term" value="C:plasma membrane"/>
    <property type="evidence" value="ECO:0007669"/>
    <property type="project" value="UniProtKB-SubCell"/>
</dbReference>
<feature type="transmembrane region" description="Helical" evidence="6">
    <location>
        <begin position="68"/>
        <end position="88"/>
    </location>
</feature>
<proteinExistence type="predicted"/>
<evidence type="ECO:0000256" key="3">
    <source>
        <dbReference type="ARBA" id="ARBA00022692"/>
    </source>
</evidence>
<feature type="transmembrane region" description="Helical" evidence="6">
    <location>
        <begin position="222"/>
        <end position="244"/>
    </location>
</feature>
<feature type="transmembrane region" description="Helical" evidence="6">
    <location>
        <begin position="12"/>
        <end position="30"/>
    </location>
</feature>
<dbReference type="AlphaFoldDB" id="A0A3F3H3V6"/>
<dbReference type="GO" id="GO:0022857">
    <property type="term" value="F:transmembrane transporter activity"/>
    <property type="evidence" value="ECO:0007669"/>
    <property type="project" value="InterPro"/>
</dbReference>
<evidence type="ECO:0000256" key="4">
    <source>
        <dbReference type="ARBA" id="ARBA00022989"/>
    </source>
</evidence>
<protein>
    <submittedName>
        <fullName evidence="7">Integral membrane protein</fullName>
    </submittedName>
</protein>
<dbReference type="InterPro" id="IPR036259">
    <property type="entry name" value="MFS_trans_sf"/>
</dbReference>
<dbReference type="Pfam" id="PF07690">
    <property type="entry name" value="MFS_1"/>
    <property type="match status" value="1"/>
</dbReference>
<evidence type="ECO:0000256" key="2">
    <source>
        <dbReference type="ARBA" id="ARBA00022475"/>
    </source>
</evidence>
<dbReference type="PANTHER" id="PTHR23513">
    <property type="entry name" value="INTEGRAL MEMBRANE EFFLUX PROTEIN-RELATED"/>
    <property type="match status" value="1"/>
</dbReference>
<dbReference type="Gene3D" id="1.20.1250.20">
    <property type="entry name" value="MFS general substrate transporter like domains"/>
    <property type="match status" value="1"/>
</dbReference>
<name>A0A3F3H3V6_9LACO</name>
<accession>A0A3F3H3V6</accession>
<reference evidence="7" key="1">
    <citation type="journal article" date="2015" name="BMC Genomics">
        <title>Comparative genomics of Fructobacillus spp. and Leuconostoc spp. reveals niche-specific evolution of Fructobacillus spp.</title>
        <authorList>
            <person name="Endo A."/>
            <person name="Tanizawa Y."/>
            <person name="Tanaka N."/>
            <person name="Maeno S."/>
            <person name="Kumar H."/>
            <person name="Shiwa Y."/>
            <person name="Okada S."/>
            <person name="Yoshikawa H."/>
            <person name="Dicks L."/>
            <person name="Nakagawa J."/>
            <person name="Arita M."/>
        </authorList>
    </citation>
    <scope>NUCLEOTIDE SEQUENCE [LARGE SCALE GENOMIC DNA]</scope>
    <source>
        <strain evidence="7">F214-1</strain>
    </source>
</reference>
<dbReference type="EMBL" id="DF968082">
    <property type="protein sequence ID" value="GAP04492.1"/>
    <property type="molecule type" value="Genomic_DNA"/>
</dbReference>
<gene>
    <name evidence="7" type="ORF">FTRO_0050450</name>
</gene>
<organism evidence="7">
    <name type="scientific">Fructobacillus tropaeoli</name>
    <dbReference type="NCBI Taxonomy" id="709323"/>
    <lineage>
        <taxon>Bacteria</taxon>
        <taxon>Bacillati</taxon>
        <taxon>Bacillota</taxon>
        <taxon>Bacilli</taxon>
        <taxon>Lactobacillales</taxon>
        <taxon>Lactobacillaceae</taxon>
        <taxon>Fructobacillus</taxon>
    </lineage>
</organism>
<feature type="transmembrane region" description="Helical" evidence="6">
    <location>
        <begin position="348"/>
        <end position="365"/>
    </location>
</feature>
<evidence type="ECO:0000256" key="6">
    <source>
        <dbReference type="SAM" id="Phobius"/>
    </source>
</evidence>
<comment type="subcellular location">
    <subcellularLocation>
        <location evidence="1">Cell membrane</location>
        <topology evidence="1">Multi-pass membrane protein</topology>
    </subcellularLocation>
</comment>
<dbReference type="Proteomes" id="UP000064514">
    <property type="component" value="Unassembled WGS sequence"/>
</dbReference>
<feature type="transmembrane region" description="Helical" evidence="6">
    <location>
        <begin position="256"/>
        <end position="274"/>
    </location>
</feature>
<feature type="transmembrane region" description="Helical" evidence="6">
    <location>
        <begin position="191"/>
        <end position="216"/>
    </location>
</feature>
<feature type="transmembrane region" description="Helical" evidence="6">
    <location>
        <begin position="318"/>
        <end position="342"/>
    </location>
</feature>
<evidence type="ECO:0000256" key="1">
    <source>
        <dbReference type="ARBA" id="ARBA00004651"/>
    </source>
</evidence>